<sequence>MTCRDTFQGKYVPKQPDSSEIEKEVNGLMEHKLEPINLMVRFGLLREVLNVTIAKDLKDGHSAENIKNDKTLIDRVLLRAFNESVDGGMKRYRYEMKKEIKTDHFDGKLTDDALAGRIIDKMVDIMRKKTKKLIDESMDELIDDQKRYLGIGTLKQHAEKEALTTTKTPGL</sequence>
<evidence type="ECO:0000313" key="1">
    <source>
        <dbReference type="EMBL" id="CAG6633728.1"/>
    </source>
</evidence>
<protein>
    <submittedName>
        <fullName evidence="1">Uncharacterized protein</fullName>
    </submittedName>
</protein>
<reference evidence="1" key="1">
    <citation type="submission" date="2021-05" db="EMBL/GenBank/DDBJ databases">
        <authorList>
            <person name="Alioto T."/>
            <person name="Alioto T."/>
            <person name="Gomez Garrido J."/>
        </authorList>
    </citation>
    <scope>NUCLEOTIDE SEQUENCE</scope>
</reference>
<dbReference type="EMBL" id="HBUF01083575">
    <property type="protein sequence ID" value="CAG6633728.1"/>
    <property type="molecule type" value="Transcribed_RNA"/>
</dbReference>
<accession>A0A8D8QKM2</accession>
<proteinExistence type="predicted"/>
<dbReference type="AlphaFoldDB" id="A0A8D8QKM2"/>
<name>A0A8D8QKM2_9HEMI</name>
<organism evidence="1">
    <name type="scientific">Cacopsylla melanoneura</name>
    <dbReference type="NCBI Taxonomy" id="428564"/>
    <lineage>
        <taxon>Eukaryota</taxon>
        <taxon>Metazoa</taxon>
        <taxon>Ecdysozoa</taxon>
        <taxon>Arthropoda</taxon>
        <taxon>Hexapoda</taxon>
        <taxon>Insecta</taxon>
        <taxon>Pterygota</taxon>
        <taxon>Neoptera</taxon>
        <taxon>Paraneoptera</taxon>
        <taxon>Hemiptera</taxon>
        <taxon>Sternorrhyncha</taxon>
        <taxon>Psylloidea</taxon>
        <taxon>Psyllidae</taxon>
        <taxon>Psyllinae</taxon>
        <taxon>Cacopsylla</taxon>
    </lineage>
</organism>